<name>A0AA38F458_TAXCH</name>
<comment type="caution">
    <text evidence="2">The sequence shown here is derived from an EMBL/GenBank/DDBJ whole genome shotgun (WGS) entry which is preliminary data.</text>
</comment>
<organism evidence="2 3">
    <name type="scientific">Taxus chinensis</name>
    <name type="common">Chinese yew</name>
    <name type="synonym">Taxus wallichiana var. chinensis</name>
    <dbReference type="NCBI Taxonomy" id="29808"/>
    <lineage>
        <taxon>Eukaryota</taxon>
        <taxon>Viridiplantae</taxon>
        <taxon>Streptophyta</taxon>
        <taxon>Embryophyta</taxon>
        <taxon>Tracheophyta</taxon>
        <taxon>Spermatophyta</taxon>
        <taxon>Pinopsida</taxon>
        <taxon>Pinidae</taxon>
        <taxon>Conifers II</taxon>
        <taxon>Cupressales</taxon>
        <taxon>Taxaceae</taxon>
        <taxon>Taxus</taxon>
    </lineage>
</organism>
<dbReference type="AlphaFoldDB" id="A0AA38F458"/>
<keyword evidence="1" id="KW-1133">Transmembrane helix</keyword>
<proteinExistence type="predicted"/>
<keyword evidence="1" id="KW-0812">Transmembrane</keyword>
<evidence type="ECO:0000313" key="3">
    <source>
        <dbReference type="Proteomes" id="UP000824469"/>
    </source>
</evidence>
<feature type="non-terminal residue" evidence="2">
    <location>
        <position position="1"/>
    </location>
</feature>
<gene>
    <name evidence="2" type="ORF">KI387_043037</name>
</gene>
<sequence>LHILVIEGIDDVFKGKNDKHTLEVSTPLREEAEFTNFVSQIEHDECYLIVPDIVSQLEVVGMNGSSENTEFWDFKHAVISFYVTVINISSPFFMLLSAVIRFPAPNIVISKREMHGYTCVWYSQKENMRIHPLGGVCKNFARKERRLAIMSMRYEEARMLKPFVFFNEFVSCVGTNMKPKEQLRFIWDPSTCNCLRTHDIH</sequence>
<reference evidence="2 3" key="1">
    <citation type="journal article" date="2021" name="Nat. Plants">
        <title>The Taxus genome provides insights into paclitaxel biosynthesis.</title>
        <authorList>
            <person name="Xiong X."/>
            <person name="Gou J."/>
            <person name="Liao Q."/>
            <person name="Li Y."/>
            <person name="Zhou Q."/>
            <person name="Bi G."/>
            <person name="Li C."/>
            <person name="Du R."/>
            <person name="Wang X."/>
            <person name="Sun T."/>
            <person name="Guo L."/>
            <person name="Liang H."/>
            <person name="Lu P."/>
            <person name="Wu Y."/>
            <person name="Zhang Z."/>
            <person name="Ro D.K."/>
            <person name="Shang Y."/>
            <person name="Huang S."/>
            <person name="Yan J."/>
        </authorList>
    </citation>
    <scope>NUCLEOTIDE SEQUENCE [LARGE SCALE GENOMIC DNA]</scope>
    <source>
        <strain evidence="2">Ta-2019</strain>
    </source>
</reference>
<keyword evidence="1" id="KW-0472">Membrane</keyword>
<evidence type="ECO:0000256" key="1">
    <source>
        <dbReference type="SAM" id="Phobius"/>
    </source>
</evidence>
<dbReference type="Proteomes" id="UP000824469">
    <property type="component" value="Unassembled WGS sequence"/>
</dbReference>
<evidence type="ECO:0000313" key="2">
    <source>
        <dbReference type="EMBL" id="KAH9291774.1"/>
    </source>
</evidence>
<feature type="transmembrane region" description="Helical" evidence="1">
    <location>
        <begin position="79"/>
        <end position="102"/>
    </location>
</feature>
<keyword evidence="3" id="KW-1185">Reference proteome</keyword>
<dbReference type="EMBL" id="JAHRHJ020003412">
    <property type="protein sequence ID" value="KAH9291774.1"/>
    <property type="molecule type" value="Genomic_DNA"/>
</dbReference>
<protein>
    <submittedName>
        <fullName evidence="2">Uncharacterized protein</fullName>
    </submittedName>
</protein>
<accession>A0AA38F458</accession>